<dbReference type="AlphaFoldDB" id="K1XW32"/>
<protein>
    <recommendedName>
        <fullName evidence="3">DZANK-type domain-containing protein</fullName>
    </recommendedName>
</protein>
<feature type="transmembrane region" description="Helical" evidence="1">
    <location>
        <begin position="248"/>
        <end position="266"/>
    </location>
</feature>
<evidence type="ECO:0000313" key="2">
    <source>
        <dbReference type="EMBL" id="EKD29462.1"/>
    </source>
</evidence>
<evidence type="ECO:0000256" key="1">
    <source>
        <dbReference type="SAM" id="Phobius"/>
    </source>
</evidence>
<feature type="transmembrane region" description="Helical" evidence="1">
    <location>
        <begin position="324"/>
        <end position="344"/>
    </location>
</feature>
<sequence length="409" mass="47616">MQFSILPKIQSVFSRLRSINTREPLSGFSLVIILFLDIFVLVALFQGLSDQTASFTTPSDVIPYNCQAIAIDTKNYDKTQKINQIVLQSRAYQYDDYTTYKYTPSSGRHPEDLHPECLKIDELFKKMQSDAGFYKLLDERDQINNRRSSVESEINRLRGGYDTVLLEKIANQPKSESISETSAGTIKQDLQSRTEELSKIQSEEKANMALLEQNGNLLLILGYLTPELSESLQTTLSRLEFYYPLKRLGVELLFLIPLFLIVWLWNSHSIRRENGAQSLVSSHLLIVIFIPIFWKICEGILEIIPERLLQALMKFLQDLQILMLWYYFLILLAIGVALMSIYFLQKKVFNKKRLIEKRIEHGQCQFCGKRLREWDNHCPFCGENQFRKCTKCKEETYRELPICRKCGEE</sequence>
<gene>
    <name evidence="2" type="ORF">ACD_78C00397G0002</name>
</gene>
<keyword evidence="1" id="KW-0472">Membrane</keyword>
<accession>K1XW32</accession>
<dbReference type="EMBL" id="AMFJ01034397">
    <property type="protein sequence ID" value="EKD29462.1"/>
    <property type="molecule type" value="Genomic_DNA"/>
</dbReference>
<keyword evidence="1" id="KW-0812">Transmembrane</keyword>
<name>K1XW32_9BACT</name>
<keyword evidence="1" id="KW-1133">Transmembrane helix</keyword>
<comment type="caution">
    <text evidence="2">The sequence shown here is derived from an EMBL/GenBank/DDBJ whole genome shotgun (WGS) entry which is preliminary data.</text>
</comment>
<reference evidence="2" key="1">
    <citation type="journal article" date="2012" name="Science">
        <title>Fermentation, hydrogen, and sulfur metabolism in multiple uncultivated bacterial phyla.</title>
        <authorList>
            <person name="Wrighton K.C."/>
            <person name="Thomas B.C."/>
            <person name="Sharon I."/>
            <person name="Miller C.S."/>
            <person name="Castelle C.J."/>
            <person name="VerBerkmoes N.C."/>
            <person name="Wilkins M.J."/>
            <person name="Hettich R.L."/>
            <person name="Lipton M.S."/>
            <person name="Williams K.H."/>
            <person name="Long P.E."/>
            <person name="Banfield J.F."/>
        </authorList>
    </citation>
    <scope>NUCLEOTIDE SEQUENCE [LARGE SCALE GENOMIC DNA]</scope>
</reference>
<evidence type="ECO:0008006" key="3">
    <source>
        <dbReference type="Google" id="ProtNLM"/>
    </source>
</evidence>
<organism evidence="2">
    <name type="scientific">uncultured bacterium</name>
    <name type="common">gcode 4</name>
    <dbReference type="NCBI Taxonomy" id="1234023"/>
    <lineage>
        <taxon>Bacteria</taxon>
        <taxon>environmental samples</taxon>
    </lineage>
</organism>
<feature type="transmembrane region" description="Helical" evidence="1">
    <location>
        <begin position="25"/>
        <end position="45"/>
    </location>
</feature>
<feature type="transmembrane region" description="Helical" evidence="1">
    <location>
        <begin position="278"/>
        <end position="304"/>
    </location>
</feature>
<proteinExistence type="predicted"/>